<evidence type="ECO:0000313" key="3">
    <source>
        <dbReference type="Proteomes" id="UP001293254"/>
    </source>
</evidence>
<protein>
    <submittedName>
        <fullName evidence="2">Uncharacterized protein</fullName>
    </submittedName>
</protein>
<dbReference type="EMBL" id="JACGWO010000002">
    <property type="protein sequence ID" value="KAK4435432.1"/>
    <property type="molecule type" value="Genomic_DNA"/>
</dbReference>
<organism evidence="2 3">
    <name type="scientific">Sesamum alatum</name>
    <dbReference type="NCBI Taxonomy" id="300844"/>
    <lineage>
        <taxon>Eukaryota</taxon>
        <taxon>Viridiplantae</taxon>
        <taxon>Streptophyta</taxon>
        <taxon>Embryophyta</taxon>
        <taxon>Tracheophyta</taxon>
        <taxon>Spermatophyta</taxon>
        <taxon>Magnoliopsida</taxon>
        <taxon>eudicotyledons</taxon>
        <taxon>Gunneridae</taxon>
        <taxon>Pentapetalae</taxon>
        <taxon>asterids</taxon>
        <taxon>lamiids</taxon>
        <taxon>Lamiales</taxon>
        <taxon>Pedaliaceae</taxon>
        <taxon>Sesamum</taxon>
    </lineage>
</organism>
<accession>A0AAE1YSN0</accession>
<keyword evidence="3" id="KW-1185">Reference proteome</keyword>
<name>A0AAE1YSN0_9LAMI</name>
<reference evidence="2" key="2">
    <citation type="journal article" date="2024" name="Plant">
        <title>Genomic evolution and insights into agronomic trait innovations of Sesamum species.</title>
        <authorList>
            <person name="Miao H."/>
            <person name="Wang L."/>
            <person name="Qu L."/>
            <person name="Liu H."/>
            <person name="Sun Y."/>
            <person name="Le M."/>
            <person name="Wang Q."/>
            <person name="Wei S."/>
            <person name="Zheng Y."/>
            <person name="Lin W."/>
            <person name="Duan Y."/>
            <person name="Cao H."/>
            <person name="Xiong S."/>
            <person name="Wang X."/>
            <person name="Wei L."/>
            <person name="Li C."/>
            <person name="Ma Q."/>
            <person name="Ju M."/>
            <person name="Zhao R."/>
            <person name="Li G."/>
            <person name="Mu C."/>
            <person name="Tian Q."/>
            <person name="Mei H."/>
            <person name="Zhang T."/>
            <person name="Gao T."/>
            <person name="Zhang H."/>
        </authorList>
    </citation>
    <scope>NUCLEOTIDE SEQUENCE</scope>
    <source>
        <strain evidence="2">3651</strain>
    </source>
</reference>
<sequence length="133" mass="15044">MHKKTLDLLAEKCGLFGEGLRYHIMKNGGFKLWFSDEDILEQALDHLKTREFSMYIEYNPPQPQQIAVEHDVVEKDVQTKKNKGKGKTRGKDKGKATVDKDDDFQFLGNVPVDDVGNILPGVGYNEFDEGGVE</sequence>
<reference evidence="2" key="1">
    <citation type="submission" date="2020-06" db="EMBL/GenBank/DDBJ databases">
        <authorList>
            <person name="Li T."/>
            <person name="Hu X."/>
            <person name="Zhang T."/>
            <person name="Song X."/>
            <person name="Zhang H."/>
            <person name="Dai N."/>
            <person name="Sheng W."/>
            <person name="Hou X."/>
            <person name="Wei L."/>
        </authorList>
    </citation>
    <scope>NUCLEOTIDE SEQUENCE</scope>
    <source>
        <strain evidence="2">3651</strain>
        <tissue evidence="2">Leaf</tissue>
    </source>
</reference>
<dbReference type="AlphaFoldDB" id="A0AAE1YSN0"/>
<comment type="caution">
    <text evidence="2">The sequence shown here is derived from an EMBL/GenBank/DDBJ whole genome shotgun (WGS) entry which is preliminary data.</text>
</comment>
<gene>
    <name evidence="2" type="ORF">Salat_0706600</name>
</gene>
<feature type="region of interest" description="Disordered" evidence="1">
    <location>
        <begin position="75"/>
        <end position="99"/>
    </location>
</feature>
<proteinExistence type="predicted"/>
<feature type="compositionally biased region" description="Basic and acidic residues" evidence="1">
    <location>
        <begin position="89"/>
        <end position="99"/>
    </location>
</feature>
<evidence type="ECO:0000256" key="1">
    <source>
        <dbReference type="SAM" id="MobiDB-lite"/>
    </source>
</evidence>
<evidence type="ECO:0000313" key="2">
    <source>
        <dbReference type="EMBL" id="KAK4435432.1"/>
    </source>
</evidence>
<dbReference type="Proteomes" id="UP001293254">
    <property type="component" value="Unassembled WGS sequence"/>
</dbReference>